<dbReference type="Proteomes" id="UP001358586">
    <property type="component" value="Chromosome 9"/>
</dbReference>
<feature type="compositionally biased region" description="Polar residues" evidence="1">
    <location>
        <begin position="92"/>
        <end position="102"/>
    </location>
</feature>
<name>A0ABR0NPX0_GOSAR</name>
<organism evidence="2 3">
    <name type="scientific">Gossypium arboreum</name>
    <name type="common">Tree cotton</name>
    <name type="synonym">Gossypium nanking</name>
    <dbReference type="NCBI Taxonomy" id="29729"/>
    <lineage>
        <taxon>Eukaryota</taxon>
        <taxon>Viridiplantae</taxon>
        <taxon>Streptophyta</taxon>
        <taxon>Embryophyta</taxon>
        <taxon>Tracheophyta</taxon>
        <taxon>Spermatophyta</taxon>
        <taxon>Magnoliopsida</taxon>
        <taxon>eudicotyledons</taxon>
        <taxon>Gunneridae</taxon>
        <taxon>Pentapetalae</taxon>
        <taxon>rosids</taxon>
        <taxon>malvids</taxon>
        <taxon>Malvales</taxon>
        <taxon>Malvaceae</taxon>
        <taxon>Malvoideae</taxon>
        <taxon>Gossypium</taxon>
    </lineage>
</organism>
<protein>
    <submittedName>
        <fullName evidence="2">Uncharacterized protein</fullName>
    </submittedName>
</protein>
<dbReference type="EMBL" id="JARKNE010000009">
    <property type="protein sequence ID" value="KAK5803062.1"/>
    <property type="molecule type" value="Genomic_DNA"/>
</dbReference>
<evidence type="ECO:0000256" key="1">
    <source>
        <dbReference type="SAM" id="MobiDB-lite"/>
    </source>
</evidence>
<reference evidence="2 3" key="1">
    <citation type="submission" date="2023-03" db="EMBL/GenBank/DDBJ databases">
        <title>WGS of Gossypium arboreum.</title>
        <authorList>
            <person name="Yu D."/>
        </authorList>
    </citation>
    <scope>NUCLEOTIDE SEQUENCE [LARGE SCALE GENOMIC DNA]</scope>
    <source>
        <tissue evidence="2">Leaf</tissue>
    </source>
</reference>
<evidence type="ECO:0000313" key="2">
    <source>
        <dbReference type="EMBL" id="KAK5803062.1"/>
    </source>
</evidence>
<feature type="region of interest" description="Disordered" evidence="1">
    <location>
        <begin position="87"/>
        <end position="122"/>
    </location>
</feature>
<evidence type="ECO:0000313" key="3">
    <source>
        <dbReference type="Proteomes" id="UP001358586"/>
    </source>
</evidence>
<keyword evidence="3" id="KW-1185">Reference proteome</keyword>
<sequence>MYLYGTTDLEILKNICVGKWIHQNMGKYINNQKVGVFFPYLVKALCKKAGAPMTSIEQPLKPSRSIFRDILFQQYIKLQAKQAKDCNKQQKEMSATPTSSKSLARAQQDVGENSHPKLDWMI</sequence>
<gene>
    <name evidence="2" type="ORF">PVK06_030702</name>
</gene>
<feature type="compositionally biased region" description="Basic and acidic residues" evidence="1">
    <location>
        <begin position="112"/>
        <end position="122"/>
    </location>
</feature>
<proteinExistence type="predicted"/>
<accession>A0ABR0NPX0</accession>
<comment type="caution">
    <text evidence="2">The sequence shown here is derived from an EMBL/GenBank/DDBJ whole genome shotgun (WGS) entry which is preliminary data.</text>
</comment>